<evidence type="ECO:0000313" key="3">
    <source>
        <dbReference type="Proteomes" id="UP000006589"/>
    </source>
</evidence>
<gene>
    <name evidence="2" type="ordered locus">Mrad2831_5727</name>
</gene>
<dbReference type="Proteomes" id="UP000006589">
    <property type="component" value="Chromosome"/>
</dbReference>
<name>B1M2M4_METRJ</name>
<keyword evidence="1" id="KW-0812">Transmembrane</keyword>
<evidence type="ECO:0000256" key="1">
    <source>
        <dbReference type="SAM" id="Phobius"/>
    </source>
</evidence>
<evidence type="ECO:0000313" key="2">
    <source>
        <dbReference type="EMBL" id="ACB27672.1"/>
    </source>
</evidence>
<dbReference type="STRING" id="426355.Mrad2831_5727"/>
<dbReference type="EMBL" id="CP001001">
    <property type="protein sequence ID" value="ACB27672.1"/>
    <property type="molecule type" value="Genomic_DNA"/>
</dbReference>
<organism evidence="2 3">
    <name type="scientific">Methylobacterium radiotolerans (strain ATCC 27329 / DSM 1819 / JCM 2831 / NBRC 15690 / NCIMB 10815 / 0-1)</name>
    <dbReference type="NCBI Taxonomy" id="426355"/>
    <lineage>
        <taxon>Bacteria</taxon>
        <taxon>Pseudomonadati</taxon>
        <taxon>Pseudomonadota</taxon>
        <taxon>Alphaproteobacteria</taxon>
        <taxon>Hyphomicrobiales</taxon>
        <taxon>Methylobacteriaceae</taxon>
        <taxon>Methylobacterium</taxon>
    </lineage>
</organism>
<sequence>MLAALVFLLKLMVVASAGVAAGGLLGFRPIIAAITVLPALLIGCRALAVL</sequence>
<keyword evidence="1" id="KW-0472">Membrane</keyword>
<dbReference type="HOGENOM" id="CLU_3119709_0_0_5"/>
<keyword evidence="1" id="KW-1133">Transmembrane helix</keyword>
<dbReference type="GeneID" id="43529520"/>
<protein>
    <submittedName>
        <fullName evidence="2">Uncharacterized protein</fullName>
    </submittedName>
</protein>
<dbReference type="RefSeq" id="WP_012322609.1">
    <property type="nucleotide sequence ID" value="NC_010505.1"/>
</dbReference>
<feature type="transmembrane region" description="Helical" evidence="1">
    <location>
        <begin position="27"/>
        <end position="48"/>
    </location>
</feature>
<dbReference type="KEGG" id="mrd:Mrad2831_5727"/>
<accession>B1M2M4</accession>
<proteinExistence type="predicted"/>
<dbReference type="AlphaFoldDB" id="B1M2M4"/>
<reference evidence="2 3" key="1">
    <citation type="submission" date="2008-03" db="EMBL/GenBank/DDBJ databases">
        <title>Complete sequence of chromosome of Methylobacterium radiotolerans JCM 2831.</title>
        <authorList>
            <consortium name="US DOE Joint Genome Institute"/>
            <person name="Copeland A."/>
            <person name="Lucas S."/>
            <person name="Lapidus A."/>
            <person name="Glavina del Rio T."/>
            <person name="Dalin E."/>
            <person name="Tice H."/>
            <person name="Bruce D."/>
            <person name="Goodwin L."/>
            <person name="Pitluck S."/>
            <person name="Kiss H."/>
            <person name="Brettin T."/>
            <person name="Detter J.C."/>
            <person name="Han C."/>
            <person name="Kuske C.R."/>
            <person name="Schmutz J."/>
            <person name="Larimer F."/>
            <person name="Land M."/>
            <person name="Hauser L."/>
            <person name="Kyrpides N."/>
            <person name="Mikhailova N."/>
            <person name="Marx C.J."/>
            <person name="Richardson P."/>
        </authorList>
    </citation>
    <scope>NUCLEOTIDE SEQUENCE [LARGE SCALE GENOMIC DNA]</scope>
    <source>
        <strain evidence="3">ATCC 27329 / DSM 1819 / JCM 2831 / NBRC 15690 / NCIMB 10815 / 0-1</strain>
    </source>
</reference>